<dbReference type="GO" id="GO:0008047">
    <property type="term" value="F:enzyme activator activity"/>
    <property type="evidence" value="ECO:0007669"/>
    <property type="project" value="InterPro"/>
</dbReference>
<dbReference type="PANTHER" id="PTHR30302:SF7">
    <property type="entry name" value="F420-NONREDUCING HYDROGENASE II"/>
    <property type="match status" value="1"/>
</dbReference>
<dbReference type="Gene3D" id="3.40.50.1450">
    <property type="entry name" value="HybD-like"/>
    <property type="match status" value="1"/>
</dbReference>
<proteinExistence type="predicted"/>
<dbReference type="GO" id="GO:0016485">
    <property type="term" value="P:protein processing"/>
    <property type="evidence" value="ECO:0007669"/>
    <property type="project" value="TreeGrafter"/>
</dbReference>
<protein>
    <submittedName>
        <fullName evidence="1">Hydrogenase maturation protease</fullName>
    </submittedName>
</protein>
<keyword evidence="1" id="KW-0378">Hydrolase</keyword>
<reference evidence="1" key="1">
    <citation type="journal article" date="2020" name="mSystems">
        <title>Genome- and Community-Level Interaction Insights into Carbon Utilization and Element Cycling Functions of Hydrothermarchaeota in Hydrothermal Sediment.</title>
        <authorList>
            <person name="Zhou Z."/>
            <person name="Liu Y."/>
            <person name="Xu W."/>
            <person name="Pan J."/>
            <person name="Luo Z.H."/>
            <person name="Li M."/>
        </authorList>
    </citation>
    <scope>NUCLEOTIDE SEQUENCE [LARGE SCALE GENOMIC DNA]</scope>
    <source>
        <strain evidence="2">SpSt-1</strain>
        <strain evidence="1">SpSt-1121</strain>
    </source>
</reference>
<gene>
    <name evidence="2" type="ORF">ENL47_08885</name>
    <name evidence="1" type="ORF">ENM84_07395</name>
</gene>
<sequence length="165" mass="18748">MLMKIYTINEICNELKEKLLKGFALVCIGSDLRGDDRAALELCRMLTNLNTFKFKIILCEYGIENCIGEIIENKIKRIILIDAAIANNITPASIIKIDIDEIQEYMPYSTHSLPLPLLLRFLMEEFKNLEIAIIGIVVEKMDIELELSPSIKNLITSLANCITEE</sequence>
<dbReference type="InterPro" id="IPR023430">
    <property type="entry name" value="Pept_HybD-like_dom_sf"/>
</dbReference>
<dbReference type="SUPFAM" id="SSF53163">
    <property type="entry name" value="HybD-like"/>
    <property type="match status" value="1"/>
</dbReference>
<dbReference type="InterPro" id="IPR000671">
    <property type="entry name" value="Peptidase_A31"/>
</dbReference>
<organism evidence="1">
    <name type="scientific">Ignisphaera aggregans</name>
    <dbReference type="NCBI Taxonomy" id="334771"/>
    <lineage>
        <taxon>Archaea</taxon>
        <taxon>Thermoproteota</taxon>
        <taxon>Thermoprotei</taxon>
        <taxon>Desulfurococcales</taxon>
        <taxon>Desulfurococcaceae</taxon>
        <taxon>Ignisphaera</taxon>
    </lineage>
</organism>
<dbReference type="Pfam" id="PF01750">
    <property type="entry name" value="HycI"/>
    <property type="match status" value="1"/>
</dbReference>
<dbReference type="EMBL" id="DRZI01000319">
    <property type="protein sequence ID" value="HHP82472.1"/>
    <property type="molecule type" value="Genomic_DNA"/>
</dbReference>
<dbReference type="AlphaFoldDB" id="A0A7C5TGK8"/>
<dbReference type="NCBIfam" id="TIGR00072">
    <property type="entry name" value="hydrog_prot"/>
    <property type="match status" value="1"/>
</dbReference>
<dbReference type="EMBL" id="DRUB01000176">
    <property type="protein sequence ID" value="HHR96890.1"/>
    <property type="molecule type" value="Genomic_DNA"/>
</dbReference>
<evidence type="ECO:0000313" key="2">
    <source>
        <dbReference type="EMBL" id="HHR96890.1"/>
    </source>
</evidence>
<keyword evidence="1" id="KW-0645">Protease</keyword>
<dbReference type="PANTHER" id="PTHR30302">
    <property type="entry name" value="HYDROGENASE 1 MATURATION PROTEASE"/>
    <property type="match status" value="1"/>
</dbReference>
<accession>A0A7C5TGK8</accession>
<evidence type="ECO:0000313" key="1">
    <source>
        <dbReference type="EMBL" id="HHP82472.1"/>
    </source>
</evidence>
<dbReference type="GO" id="GO:0004175">
    <property type="term" value="F:endopeptidase activity"/>
    <property type="evidence" value="ECO:0007669"/>
    <property type="project" value="TreeGrafter"/>
</dbReference>
<comment type="caution">
    <text evidence="1">The sequence shown here is derived from an EMBL/GenBank/DDBJ whole genome shotgun (WGS) entry which is preliminary data.</text>
</comment>
<name>A0A7C5TGK8_9CREN</name>